<sequence length="473" mass="54012">MIQQIIGIQDWHVLQSLILRHWQLPLIHHQFDQFASQLSIETISQQLRALDQGEAAIGILEHDFSACYCPDHDIEMAQFFHDFAQLNLPQGHTLLLLAPNMITSEEFNRLLSHLRQLEHHYTLLCLNDSLNPILGGDYEAFRFENHCVATFHVSDERQWLKVVTYQVSDHQLADKVISLTGEAPKTNIANPLPTFIATEAASLAFIDEHRYQPIESVAALRGRLMVCQQAVAVLSAANHNDLITLAEQVNDLKHRFGAELRIIIKEIKPCIRYPDFHLLINSGVQAIVDHRKSEGQLYDQIQLAYRCEMAHFASQVSELVAQYHVPFSQTGRLEFGAFKALIADAIDTLDSTQLEYALVELIPFSSIDIAHAAHYCHMRRQGDVYTQADGRLLLFFPSLRRADLHQALAHAFDVKIADLFANQHFYLNKNAILEQLATINHVDKRWYQETQNDNSSAEPQVTRYAKKIAWDEV</sequence>
<dbReference type="RefSeq" id="WP_168834981.1">
    <property type="nucleotide sequence ID" value="NZ_JABAIK010000002.1"/>
</dbReference>
<dbReference type="EMBL" id="JABAIK010000002">
    <property type="protein sequence ID" value="NLS11888.1"/>
    <property type="molecule type" value="Genomic_DNA"/>
</dbReference>
<gene>
    <name evidence="1" type="ORF">HGP28_03150</name>
</gene>
<dbReference type="Pfam" id="PF10995">
    <property type="entry name" value="CBP_BcsE"/>
    <property type="match status" value="1"/>
</dbReference>
<dbReference type="GO" id="GO:0035438">
    <property type="term" value="F:cyclic-di-GMP binding"/>
    <property type="evidence" value="ECO:0007669"/>
    <property type="project" value="InterPro"/>
</dbReference>
<evidence type="ECO:0000313" key="2">
    <source>
        <dbReference type="Proteomes" id="UP000535589"/>
    </source>
</evidence>
<dbReference type="AlphaFoldDB" id="A0A7X8YFG3"/>
<name>A0A7X8YFG3_9VIBR</name>
<comment type="caution">
    <text evidence="1">The sequence shown here is derived from an EMBL/GenBank/DDBJ whole genome shotgun (WGS) entry which is preliminary data.</text>
</comment>
<dbReference type="InterPro" id="IPR017745">
    <property type="entry name" value="BcsE"/>
</dbReference>
<protein>
    <recommendedName>
        <fullName evidence="3">Cellulose biosynthesis protein BcsE</fullName>
    </recommendedName>
</protein>
<keyword evidence="2" id="KW-1185">Reference proteome</keyword>
<proteinExistence type="predicted"/>
<evidence type="ECO:0000313" key="1">
    <source>
        <dbReference type="EMBL" id="NLS11888.1"/>
    </source>
</evidence>
<evidence type="ECO:0008006" key="3">
    <source>
        <dbReference type="Google" id="ProtNLM"/>
    </source>
</evidence>
<accession>A0A7X8YFG3</accession>
<dbReference type="Proteomes" id="UP000535589">
    <property type="component" value="Unassembled WGS sequence"/>
</dbReference>
<organism evidence="1 2">
    <name type="scientific">Vibrio agarilyticus</name>
    <dbReference type="NCBI Taxonomy" id="2726741"/>
    <lineage>
        <taxon>Bacteria</taxon>
        <taxon>Pseudomonadati</taxon>
        <taxon>Pseudomonadota</taxon>
        <taxon>Gammaproteobacteria</taxon>
        <taxon>Vibrionales</taxon>
        <taxon>Vibrionaceae</taxon>
        <taxon>Vibrio</taxon>
    </lineage>
</organism>
<reference evidence="1 2" key="1">
    <citation type="submission" date="2020-04" db="EMBL/GenBank/DDBJ databases">
        <title>Vibrio sp. SM6, a novel species isolated from seawater.</title>
        <authorList>
            <person name="Wang X."/>
        </authorList>
    </citation>
    <scope>NUCLEOTIDE SEQUENCE [LARGE SCALE GENOMIC DNA]</scope>
    <source>
        <strain evidence="1 2">SM6</strain>
    </source>
</reference>